<name>A0A176X7U8_AGRTU</name>
<dbReference type="Pfam" id="PF13692">
    <property type="entry name" value="Glyco_trans_1_4"/>
    <property type="match status" value="1"/>
</dbReference>
<dbReference type="EMBL" id="LXPS01000022">
    <property type="protein sequence ID" value="OAE43756.1"/>
    <property type="molecule type" value="Genomic_DNA"/>
</dbReference>
<dbReference type="PANTHER" id="PTHR46401:SF2">
    <property type="entry name" value="GLYCOSYLTRANSFERASE WBBK-RELATED"/>
    <property type="match status" value="1"/>
</dbReference>
<reference evidence="3 4" key="1">
    <citation type="submission" date="2016-05" db="EMBL/GenBank/DDBJ databases">
        <authorList>
            <person name="Lavstsen T."/>
            <person name="Jespersen J.S."/>
        </authorList>
    </citation>
    <scope>NUCLEOTIDE SEQUENCE [LARGE SCALE GENOMIC DNA]</scope>
    <source>
        <strain evidence="3 4">KCJ1736</strain>
    </source>
</reference>
<dbReference type="Pfam" id="PF13439">
    <property type="entry name" value="Glyco_transf_4"/>
    <property type="match status" value="1"/>
</dbReference>
<comment type="caution">
    <text evidence="3">The sequence shown here is derived from an EMBL/GenBank/DDBJ whole genome shotgun (WGS) entry which is preliminary data.</text>
</comment>
<dbReference type="SUPFAM" id="SSF53756">
    <property type="entry name" value="UDP-Glycosyltransferase/glycogen phosphorylase"/>
    <property type="match status" value="1"/>
</dbReference>
<dbReference type="Proteomes" id="UP000077098">
    <property type="component" value="Unassembled WGS sequence"/>
</dbReference>
<evidence type="ECO:0000259" key="2">
    <source>
        <dbReference type="Pfam" id="PF13439"/>
    </source>
</evidence>
<feature type="domain" description="Glycosyltransferase subfamily 4-like N-terminal" evidence="2">
    <location>
        <begin position="13"/>
        <end position="169"/>
    </location>
</feature>
<proteinExistence type="predicted"/>
<sequence>MVIGARGIPNVEGGAEKNAEALFPRVVKAGYMVDLLGLASHLRGKEYEGVRLHPAPHLTFWNTDKLLYYVFALRKALGLRPDIVHLQGLGAAIFLIFYKVLGFKVVVRYGSADYILGKWGVLGRLGFRFSEWQLRFADAIISVTPALSRRLAQRGIVSNVHTIPNALDDAAFVASSHKEVAPYILVVGRVTSQKNILTLIDAFNLFAASHPDYELHIAGGLDDRPYYAVVAEKLNDKIRLLGKVPRNEVPSLLSSAKFFVNISLHEGSSNASLEAISHGLPIVLSDIPENRDIGLADTIYVSPNDPEAIAAKFHAVTEDPTSYIVDKQRFLSWEQVAEKTLDVYGAVLRKTSKEAGA</sequence>
<evidence type="ECO:0000313" key="3">
    <source>
        <dbReference type="EMBL" id="OAE43756.1"/>
    </source>
</evidence>
<evidence type="ECO:0000256" key="1">
    <source>
        <dbReference type="ARBA" id="ARBA00022679"/>
    </source>
</evidence>
<protein>
    <recommendedName>
        <fullName evidence="2">Glycosyltransferase subfamily 4-like N-terminal domain-containing protein</fullName>
    </recommendedName>
</protein>
<dbReference type="GO" id="GO:0016757">
    <property type="term" value="F:glycosyltransferase activity"/>
    <property type="evidence" value="ECO:0007669"/>
    <property type="project" value="TreeGrafter"/>
</dbReference>
<dbReference type="Gene3D" id="3.40.50.2000">
    <property type="entry name" value="Glycogen Phosphorylase B"/>
    <property type="match status" value="2"/>
</dbReference>
<accession>A0A176X7U8</accession>
<keyword evidence="1" id="KW-0808">Transferase</keyword>
<gene>
    <name evidence="3" type="ORF">A7J57_05760</name>
</gene>
<dbReference type="PANTHER" id="PTHR46401">
    <property type="entry name" value="GLYCOSYLTRANSFERASE WBBK-RELATED"/>
    <property type="match status" value="1"/>
</dbReference>
<evidence type="ECO:0000313" key="4">
    <source>
        <dbReference type="Proteomes" id="UP000077098"/>
    </source>
</evidence>
<dbReference type="CDD" id="cd03801">
    <property type="entry name" value="GT4_PimA-like"/>
    <property type="match status" value="1"/>
</dbReference>
<organism evidence="3 4">
    <name type="scientific">Agrobacterium tumefaciens</name>
    <dbReference type="NCBI Taxonomy" id="358"/>
    <lineage>
        <taxon>Bacteria</taxon>
        <taxon>Pseudomonadati</taxon>
        <taxon>Pseudomonadota</taxon>
        <taxon>Alphaproteobacteria</taxon>
        <taxon>Hyphomicrobiales</taxon>
        <taxon>Rhizobiaceae</taxon>
        <taxon>Rhizobium/Agrobacterium group</taxon>
        <taxon>Agrobacterium</taxon>
        <taxon>Agrobacterium tumefaciens complex</taxon>
    </lineage>
</organism>
<dbReference type="AlphaFoldDB" id="A0A176X7U8"/>
<dbReference type="InterPro" id="IPR028098">
    <property type="entry name" value="Glyco_trans_4-like_N"/>
</dbReference>